<keyword evidence="2" id="KW-1185">Reference proteome</keyword>
<dbReference type="Pfam" id="PF16407">
    <property type="entry name" value="PKD_2"/>
    <property type="match status" value="1"/>
</dbReference>
<dbReference type="EMBL" id="FXAU01000009">
    <property type="protein sequence ID" value="SMG51212.1"/>
    <property type="molecule type" value="Genomic_DNA"/>
</dbReference>
<dbReference type="AlphaFoldDB" id="A0A1X7LD80"/>
<dbReference type="Proteomes" id="UP000192980">
    <property type="component" value="Unassembled WGS sequence"/>
</dbReference>
<accession>A0A1X7LD80</accession>
<dbReference type="RefSeq" id="WP_085474509.1">
    <property type="nucleotide sequence ID" value="NZ_FXAU01000009.1"/>
</dbReference>
<evidence type="ECO:0000313" key="2">
    <source>
        <dbReference type="Proteomes" id="UP000192980"/>
    </source>
</evidence>
<reference evidence="1 2" key="1">
    <citation type="submission" date="2017-04" db="EMBL/GenBank/DDBJ databases">
        <authorList>
            <person name="Afonso C.L."/>
            <person name="Miller P.J."/>
            <person name="Scott M.A."/>
            <person name="Spackman E."/>
            <person name="Goraichik I."/>
            <person name="Dimitrov K.M."/>
            <person name="Suarez D.L."/>
            <person name="Swayne D.E."/>
        </authorList>
    </citation>
    <scope>NUCLEOTIDE SEQUENCE [LARGE SCALE GENOMIC DNA]</scope>
    <source>
        <strain evidence="1 2">DSM 22418</strain>
    </source>
</reference>
<dbReference type="InterPro" id="IPR032183">
    <property type="entry name" value="PKD-like"/>
</dbReference>
<evidence type="ECO:0000313" key="1">
    <source>
        <dbReference type="EMBL" id="SMG51212.1"/>
    </source>
</evidence>
<dbReference type="PROSITE" id="PS51257">
    <property type="entry name" value="PROKAR_LIPOPROTEIN"/>
    <property type="match status" value="1"/>
</dbReference>
<name>A0A1X7LD80_9SPHI</name>
<sequence>MKFYNKIALILASIGTLSGCYKDLGTGPEDYREINELTIEGIDRQYAVDMDDSLKITPKLVGTMYSDTTKFSYAWDIASTIVSTSLNLKIKVGLLPGNKISRFVVQDKETGVKKYFRFDLNVSSSTAGNLIMVLSKSRGKAELSYLRLDKPANWAVNYYESRFGAPLGVNPQQLDFLLVEPTSDAALASNAPFANRFGRVLVLVDNQVALLDKGSLEPNAVPYLDGEAFTRNASYPAADITGYKPEFMAQAVSMWRNNPYGSNFHQTIQFNLISGGALYHASLAPAIWTPTFVYNRKSVYGENNYFSPFGYYDMMTPTPDGTLFQHGYNLGNFMVFDRTVGRFAYSSSGTSYNIPVTDVKAFPGHELYYGSHTSQSGSSFAVLKASTNVLRFLLLGKNVNKYSLVGEVSGGVTNGQSKFYTMKTSPYVFFTAGNKLYKYNILDVTSNVVPSEAHASLSLTSLGYSEDAVITSMTVSRSEKTLILGVSRYGSDKEGSGEENKGDILLFNLDKTSLNLVLKKKYEGVSGIPVDVKIKYQTHWRDGKSNGGVTELDNI</sequence>
<dbReference type="STRING" id="561061.SAMN05660862_3828"/>
<proteinExistence type="predicted"/>
<gene>
    <name evidence="1" type="ORF">SAMN05660862_3828</name>
</gene>
<protein>
    <submittedName>
        <fullName evidence="1">PKD-like family protein</fullName>
    </submittedName>
</protein>
<organism evidence="1 2">
    <name type="scientific">Sphingobacterium psychroaquaticum</name>
    <dbReference type="NCBI Taxonomy" id="561061"/>
    <lineage>
        <taxon>Bacteria</taxon>
        <taxon>Pseudomonadati</taxon>
        <taxon>Bacteroidota</taxon>
        <taxon>Sphingobacteriia</taxon>
        <taxon>Sphingobacteriales</taxon>
        <taxon>Sphingobacteriaceae</taxon>
        <taxon>Sphingobacterium</taxon>
    </lineage>
</organism>
<dbReference type="OrthoDB" id="1095195at2"/>